<proteinExistence type="predicted"/>
<sequence length="189" mass="21043">MSSEDGERNLGSVQIIGTNHGLTKSWQMLPGSQIEVITRSTAAKQREMFRWQLAVRTVLNDSGAIRVERIAKCRLTRHTDQELRHEAASSGSVHWVRCHMQYPQHSGECAKQELEASESSHGFFWYSSAMGSPGGKAPYQSWQGKQRDGGFYGHKSDSFSVNPWANGQSIDTHCGQGDISTLCSDLLDR</sequence>
<organism evidence="1 2">
    <name type="scientific">Ovis ammon polii</name>
    <dbReference type="NCBI Taxonomy" id="230172"/>
    <lineage>
        <taxon>Eukaryota</taxon>
        <taxon>Metazoa</taxon>
        <taxon>Chordata</taxon>
        <taxon>Craniata</taxon>
        <taxon>Vertebrata</taxon>
        <taxon>Euteleostomi</taxon>
        <taxon>Mammalia</taxon>
        <taxon>Eutheria</taxon>
        <taxon>Laurasiatheria</taxon>
        <taxon>Artiodactyla</taxon>
        <taxon>Ruminantia</taxon>
        <taxon>Pecora</taxon>
        <taxon>Bovidae</taxon>
        <taxon>Caprinae</taxon>
        <taxon>Ovis</taxon>
    </lineage>
</organism>
<name>A0AAD4TRV8_OVIAM</name>
<dbReference type="AlphaFoldDB" id="A0AAD4TRV8"/>
<protein>
    <submittedName>
        <fullName evidence="1">Uncharacterized protein</fullName>
    </submittedName>
</protein>
<gene>
    <name evidence="1" type="ORF">MG293_018997</name>
</gene>
<accession>A0AAD4TRV8</accession>
<evidence type="ECO:0000313" key="1">
    <source>
        <dbReference type="EMBL" id="KAI4531139.1"/>
    </source>
</evidence>
<evidence type="ECO:0000313" key="2">
    <source>
        <dbReference type="Proteomes" id="UP001214576"/>
    </source>
</evidence>
<dbReference type="EMBL" id="JAKZEL010000024">
    <property type="protein sequence ID" value="KAI4531139.1"/>
    <property type="molecule type" value="Genomic_DNA"/>
</dbReference>
<dbReference type="Proteomes" id="UP001214576">
    <property type="component" value="Unassembled WGS sequence"/>
</dbReference>
<reference evidence="1" key="1">
    <citation type="submission" date="2022-03" db="EMBL/GenBank/DDBJ databases">
        <title>Genomic analyses of argali, domestic sheep and their hybrids provide insights into chromosomal evolution, heterosis and genetic basis of agronomic traits.</title>
        <authorList>
            <person name="Li M."/>
        </authorList>
    </citation>
    <scope>NUCLEOTIDE SEQUENCE</scope>
    <source>
        <strain evidence="1">CAU-MHL-2022a</strain>
        <tissue evidence="1">Skin</tissue>
    </source>
</reference>
<comment type="caution">
    <text evidence="1">The sequence shown here is derived from an EMBL/GenBank/DDBJ whole genome shotgun (WGS) entry which is preliminary data.</text>
</comment>
<keyword evidence="2" id="KW-1185">Reference proteome</keyword>